<evidence type="ECO:0000256" key="2">
    <source>
        <dbReference type="ARBA" id="ARBA00001961"/>
    </source>
</evidence>
<feature type="compositionally biased region" description="Low complexity" evidence="13">
    <location>
        <begin position="473"/>
        <end position="486"/>
    </location>
</feature>
<evidence type="ECO:0000256" key="13">
    <source>
        <dbReference type="SAM" id="MobiDB-lite"/>
    </source>
</evidence>
<dbReference type="Gene3D" id="3.40.50.150">
    <property type="entry name" value="Vaccinia Virus protein VP39"/>
    <property type="match status" value="1"/>
</dbReference>
<dbReference type="AlphaFoldDB" id="A0A8H4HFV8"/>
<dbReference type="Pfam" id="PF13649">
    <property type="entry name" value="Methyltransf_25"/>
    <property type="match status" value="1"/>
</dbReference>
<dbReference type="Gene3D" id="3.60.130.10">
    <property type="entry name" value="Clavaminate synthase-like"/>
    <property type="match status" value="1"/>
</dbReference>
<evidence type="ECO:0000259" key="16">
    <source>
        <dbReference type="Pfam" id="PF22528"/>
    </source>
</evidence>
<comment type="similarity">
    <text evidence="3">Belongs to the gamma-BBH/TMLD family.</text>
</comment>
<dbReference type="EMBL" id="JAAAPX010000008">
    <property type="protein sequence ID" value="KAF4244126.1"/>
    <property type="molecule type" value="Genomic_DNA"/>
</dbReference>
<feature type="compositionally biased region" description="Polar residues" evidence="13">
    <location>
        <begin position="402"/>
        <end position="417"/>
    </location>
</feature>
<dbReference type="GO" id="GO:0032259">
    <property type="term" value="P:methylation"/>
    <property type="evidence" value="ECO:0007669"/>
    <property type="project" value="UniProtKB-KW"/>
</dbReference>
<keyword evidence="18" id="KW-1185">Reference proteome</keyword>
<dbReference type="Pfam" id="PF22528">
    <property type="entry name" value="PRMT_C"/>
    <property type="match status" value="1"/>
</dbReference>
<accession>A0A8H4HFV8</accession>
<dbReference type="OrthoDB" id="408743at2759"/>
<dbReference type="GO" id="GO:0042054">
    <property type="term" value="F:histone methyltransferase activity"/>
    <property type="evidence" value="ECO:0007669"/>
    <property type="project" value="TreeGrafter"/>
</dbReference>
<keyword evidence="9" id="KW-0223">Dioxygenase</keyword>
<evidence type="ECO:0000259" key="15">
    <source>
        <dbReference type="Pfam" id="PF13649"/>
    </source>
</evidence>
<evidence type="ECO:0000313" key="17">
    <source>
        <dbReference type="EMBL" id="KAF4244126.1"/>
    </source>
</evidence>
<reference evidence="17" key="1">
    <citation type="journal article" date="2020" name="bioRxiv">
        <title>Genomic and phenotypic heterogeneity of clinical isolates of the human pathogens Aspergillus fumigatus, Aspergillus lentulus and Aspergillus fumigatiaffinis.</title>
        <authorList>
            <person name="dos Santos R.A.C."/>
            <person name="Steenwyk J.L."/>
            <person name="Rivero-Menendez O."/>
            <person name="Mead M.E."/>
            <person name="Silva L.P."/>
            <person name="Bastos R.W."/>
            <person name="Alastruey-Izquierdo A."/>
            <person name="Goldman G.H."/>
            <person name="Rokas A."/>
        </authorList>
    </citation>
    <scope>NUCLEOTIDE SEQUENCE</scope>
    <source>
        <strain evidence="17">CNM-CM6805</strain>
    </source>
</reference>
<dbReference type="GO" id="GO:0045329">
    <property type="term" value="P:carnitine biosynthetic process"/>
    <property type="evidence" value="ECO:0007669"/>
    <property type="project" value="UniProtKB-UniPathway"/>
</dbReference>
<evidence type="ECO:0000256" key="4">
    <source>
        <dbReference type="ARBA" id="ARBA00022603"/>
    </source>
</evidence>
<dbReference type="GO" id="GO:0005506">
    <property type="term" value="F:iron ion binding"/>
    <property type="evidence" value="ECO:0007669"/>
    <property type="project" value="InterPro"/>
</dbReference>
<name>A0A8H4HFV8_9EURO</name>
<feature type="domain" description="TauD/TfdA-like" evidence="14">
    <location>
        <begin position="593"/>
        <end position="838"/>
    </location>
</feature>
<evidence type="ECO:0000256" key="3">
    <source>
        <dbReference type="ARBA" id="ARBA00008654"/>
    </source>
</evidence>
<dbReference type="InterPro" id="IPR029063">
    <property type="entry name" value="SAM-dependent_MTases_sf"/>
</dbReference>
<feature type="region of interest" description="Disordered" evidence="13">
    <location>
        <begin position="397"/>
        <end position="498"/>
    </location>
</feature>
<dbReference type="FunFam" id="3.60.130.10:FF:000001">
    <property type="entry name" value="Trimethyllysine dioxygenase, mitochondrial"/>
    <property type="match status" value="1"/>
</dbReference>
<dbReference type="InterPro" id="IPR041698">
    <property type="entry name" value="Methyltransf_25"/>
</dbReference>
<dbReference type="InterPro" id="IPR042098">
    <property type="entry name" value="TauD-like_sf"/>
</dbReference>
<dbReference type="Gene3D" id="2.70.160.11">
    <property type="entry name" value="Hnrnp arginine n-methyltransferase1"/>
    <property type="match status" value="1"/>
</dbReference>
<dbReference type="CDD" id="cd00250">
    <property type="entry name" value="CAS_like"/>
    <property type="match status" value="1"/>
</dbReference>
<gene>
    <name evidence="17" type="ORF">CNMCM6805_009911</name>
</gene>
<comment type="caution">
    <text evidence="17">The sequence shown here is derived from an EMBL/GenBank/DDBJ whole genome shotgun (WGS) entry which is preliminary data.</text>
</comment>
<dbReference type="GO" id="GO:0050353">
    <property type="term" value="F:trimethyllysine dioxygenase activity"/>
    <property type="evidence" value="ECO:0007669"/>
    <property type="project" value="InterPro"/>
</dbReference>
<feature type="compositionally biased region" description="Polar residues" evidence="13">
    <location>
        <begin position="447"/>
        <end position="458"/>
    </location>
</feature>
<organism evidence="17 18">
    <name type="scientific">Aspergillus fumigatiaffinis</name>
    <dbReference type="NCBI Taxonomy" id="340414"/>
    <lineage>
        <taxon>Eukaryota</taxon>
        <taxon>Fungi</taxon>
        <taxon>Dikarya</taxon>
        <taxon>Ascomycota</taxon>
        <taxon>Pezizomycotina</taxon>
        <taxon>Eurotiomycetes</taxon>
        <taxon>Eurotiomycetidae</taxon>
        <taxon>Eurotiales</taxon>
        <taxon>Aspergillaceae</taxon>
        <taxon>Aspergillus</taxon>
        <taxon>Aspergillus subgen. Fumigati</taxon>
    </lineage>
</organism>
<evidence type="ECO:0000256" key="8">
    <source>
        <dbReference type="ARBA" id="ARBA00022873"/>
    </source>
</evidence>
<dbReference type="SUPFAM" id="SSF53335">
    <property type="entry name" value="S-adenosyl-L-methionine-dependent methyltransferases"/>
    <property type="match status" value="1"/>
</dbReference>
<dbReference type="FunFam" id="3.40.50.150:FF:000050">
    <property type="entry name" value="Hnrnp arginine n-methyltransferase"/>
    <property type="match status" value="1"/>
</dbReference>
<evidence type="ECO:0000256" key="6">
    <source>
        <dbReference type="ARBA" id="ARBA00022691"/>
    </source>
</evidence>
<dbReference type="InterPro" id="IPR055135">
    <property type="entry name" value="PRMT_dom"/>
</dbReference>
<proteinExistence type="inferred from homology"/>
<keyword evidence="4 12" id="KW-0489">Methyltransferase</keyword>
<evidence type="ECO:0000256" key="11">
    <source>
        <dbReference type="ARBA" id="ARBA00023004"/>
    </source>
</evidence>
<dbReference type="PANTHER" id="PTHR11006:SF53">
    <property type="entry name" value="PROTEIN ARGININE N-METHYLTRANSFERASE 3"/>
    <property type="match status" value="1"/>
</dbReference>
<dbReference type="InterPro" id="IPR025799">
    <property type="entry name" value="Arg_MeTrfase"/>
</dbReference>
<dbReference type="GO" id="GO:0005634">
    <property type="term" value="C:nucleus"/>
    <property type="evidence" value="ECO:0007669"/>
    <property type="project" value="TreeGrafter"/>
</dbReference>
<evidence type="ECO:0000259" key="14">
    <source>
        <dbReference type="Pfam" id="PF02668"/>
    </source>
</evidence>
<protein>
    <submittedName>
        <fullName evidence="17">Uncharacterized protein</fullName>
    </submittedName>
</protein>
<comment type="cofactor">
    <cofactor evidence="1">
        <name>Fe(2+)</name>
        <dbReference type="ChEBI" id="CHEBI:29033"/>
    </cofactor>
</comment>
<keyword evidence="11" id="KW-0408">Iron</keyword>
<dbReference type="PROSITE" id="PS51678">
    <property type="entry name" value="SAM_MT_PRMT"/>
    <property type="match status" value="1"/>
</dbReference>
<dbReference type="PANTHER" id="PTHR11006">
    <property type="entry name" value="PROTEIN ARGININE N-METHYLTRANSFERASE"/>
    <property type="match status" value="1"/>
</dbReference>
<dbReference type="InterPro" id="IPR003819">
    <property type="entry name" value="TauD/TfdA-like"/>
</dbReference>
<reference evidence="17" key="2">
    <citation type="submission" date="2020-04" db="EMBL/GenBank/DDBJ databases">
        <authorList>
            <person name="Santos R.A.C."/>
            <person name="Steenwyk J.L."/>
            <person name="Rivero-Menendez O."/>
            <person name="Mead M.E."/>
            <person name="Silva L.P."/>
            <person name="Bastos R.W."/>
            <person name="Alastruey-Izquierdo A."/>
            <person name="Goldman G.H."/>
            <person name="Rokas A."/>
        </authorList>
    </citation>
    <scope>NUCLEOTIDE SEQUENCE</scope>
    <source>
        <strain evidence="17">CNM-CM6805</strain>
    </source>
</reference>
<evidence type="ECO:0000256" key="9">
    <source>
        <dbReference type="ARBA" id="ARBA00022964"/>
    </source>
</evidence>
<evidence type="ECO:0000313" key="18">
    <source>
        <dbReference type="Proteomes" id="UP000653565"/>
    </source>
</evidence>
<dbReference type="NCBIfam" id="TIGR02410">
    <property type="entry name" value="carnitine_TMLD"/>
    <property type="match status" value="1"/>
</dbReference>
<dbReference type="GO" id="GO:0016274">
    <property type="term" value="F:protein-arginine N-methyltransferase activity"/>
    <property type="evidence" value="ECO:0007669"/>
    <property type="project" value="InterPro"/>
</dbReference>
<keyword evidence="10" id="KW-0560">Oxidoreductase</keyword>
<dbReference type="CDD" id="cd02440">
    <property type="entry name" value="AdoMet_MTases"/>
    <property type="match status" value="1"/>
</dbReference>
<evidence type="ECO:0000256" key="7">
    <source>
        <dbReference type="ARBA" id="ARBA00022723"/>
    </source>
</evidence>
<keyword evidence="6 12" id="KW-0949">S-adenosyl-L-methionine</keyword>
<keyword evidence="8" id="KW-0124">Carnitine biosynthesis</keyword>
<keyword evidence="5 12" id="KW-0808">Transferase</keyword>
<evidence type="ECO:0000256" key="5">
    <source>
        <dbReference type="ARBA" id="ARBA00022679"/>
    </source>
</evidence>
<dbReference type="Pfam" id="PF02668">
    <property type="entry name" value="TauD"/>
    <property type="match status" value="1"/>
</dbReference>
<comment type="cofactor">
    <cofactor evidence="2">
        <name>L-ascorbate</name>
        <dbReference type="ChEBI" id="CHEBI:38290"/>
    </cofactor>
</comment>
<sequence>MEGVERQQSAEPSAMITSSADRMVGMDHAEVRYFTSYDHHGIHEEMLKDDVRTRSYRDSIYQNRHIFKDKVVLDVGCGTGILSMFAAKAGAKHVIGVDMSSIIEKAREIVAVNGLSDKITLLQGKMEEVQLPFPAVDIIISEWMGYFLLYESMLDTVLYARDRYLAPGGKIFPDKATMYLAAIEDGEYKDDKIGFWDNVYGFDYSPMKEIALTEPLVDTVELKALVTDPCSIITFDLYTVTKADLSFRVPFSLPVKRSDFIHAIIAWFDIDFTACHKPISFSTGPHAKYTHWKQTVFYLRDVLTVEEEESVSGILENRPNDKNPRDLDIQISYKLETTDKLRYAEGNCFYRIHSLVNQLRLYLTNSAIQAVGSRGLPNAVRPLTLNRQPVSIRYYSSIPPENETTSAQEKQTPSDTFSESEKKPSPTPSAETSATDEMKSPSAAPVNETSSTEANENTLADGDGTAFIDGKENSTATTNETSTTDSETADRKANAEFDSIPKNAARRFISVRLGPLGSNMNRYGEFGPFFLSAFLHLQGKIASAHCASVQIRSKDPWILSRHANLTIERKTFSAPFKFREFSSYNPDQDSYPEVEYSEVMCDDAALLRWFDEILIPFKYKWGFCFVKGVPVDPESTKALLERIAFIRDTHYGGFWDFTSDLTFKDTAYTTEFLGAHTDNTYFTDPARLQLFHLLSHTDGHGGASLLVDGFKAASIMRQENPKHCGILATTKQPYHSSGNEDVCIQPAEQAPVFKIHPDLNRLYQIRWNNYDRAAKRNWGLKEQNRWYNAARHFNNIIQRPNVEIWTQLQPGTALIFDNWRMLHGRSEFTGKRRMCGGYINNDDFISRYRLLKYGREKVIENLGNLAFYKGNPTMLL</sequence>
<evidence type="ECO:0000256" key="1">
    <source>
        <dbReference type="ARBA" id="ARBA00001954"/>
    </source>
</evidence>
<feature type="domain" description="Protein arginine N-methyltransferase" evidence="16">
    <location>
        <begin position="174"/>
        <end position="336"/>
    </location>
</feature>
<keyword evidence="7" id="KW-0479">Metal-binding</keyword>
<feature type="domain" description="Methyltransferase" evidence="15">
    <location>
        <begin position="72"/>
        <end position="169"/>
    </location>
</feature>
<dbReference type="Proteomes" id="UP000653565">
    <property type="component" value="Unassembled WGS sequence"/>
</dbReference>
<dbReference type="FunFam" id="2.70.160.11:FF:000001">
    <property type="entry name" value="Blast:Protein arginine N-methyltransferase 1"/>
    <property type="match status" value="1"/>
</dbReference>
<dbReference type="InterPro" id="IPR012776">
    <property type="entry name" value="Trimethyllysine_dOase"/>
</dbReference>
<dbReference type="UniPathway" id="UPA00118"/>
<evidence type="ECO:0000256" key="12">
    <source>
        <dbReference type="PROSITE-ProRule" id="PRU01015"/>
    </source>
</evidence>
<evidence type="ECO:0000256" key="10">
    <source>
        <dbReference type="ARBA" id="ARBA00023002"/>
    </source>
</evidence>
<dbReference type="SUPFAM" id="SSF51197">
    <property type="entry name" value="Clavaminate synthase-like"/>
    <property type="match status" value="1"/>
</dbReference>